<dbReference type="Proteomes" id="UP001177140">
    <property type="component" value="Unassembled WGS sequence"/>
</dbReference>
<organism evidence="2 3">
    <name type="scientific">Papaver nudicaule</name>
    <name type="common">Iceland poppy</name>
    <dbReference type="NCBI Taxonomy" id="74823"/>
    <lineage>
        <taxon>Eukaryota</taxon>
        <taxon>Viridiplantae</taxon>
        <taxon>Streptophyta</taxon>
        <taxon>Embryophyta</taxon>
        <taxon>Tracheophyta</taxon>
        <taxon>Spermatophyta</taxon>
        <taxon>Magnoliopsida</taxon>
        <taxon>Ranunculales</taxon>
        <taxon>Papaveraceae</taxon>
        <taxon>Papaveroideae</taxon>
        <taxon>Papaver</taxon>
    </lineage>
</organism>
<comment type="caution">
    <text evidence="2">The sequence shown here is derived from an EMBL/GenBank/DDBJ whole genome shotgun (WGS) entry which is preliminary data.</text>
</comment>
<reference evidence="2" key="1">
    <citation type="submission" date="2022-03" db="EMBL/GenBank/DDBJ databases">
        <title>A functionally conserved STORR gene fusion in Papaver species that diverged 16.8 million years ago.</title>
        <authorList>
            <person name="Catania T."/>
        </authorList>
    </citation>
    <scope>NUCLEOTIDE SEQUENCE</scope>
    <source>
        <strain evidence="2">S-191538</strain>
    </source>
</reference>
<sequence>MIQEKILEILKKNKQADNEEDEDQVAEDNEEDEDQVAEDNEEDEDLVKLIGLFLCNAVLFTTKEATKEADKLSEKYIGLVADPERSRNVSWPDLIHNFLEEQLNKCLVDDRIEHTNGCVTYLLIWFAEHTHIVKPVNLDNVKEYIPRAGRWNLMTICEELLKDLDTLEFEVKNTLSLI</sequence>
<gene>
    <name evidence="2" type="ORF">MKW94_027365</name>
</gene>
<proteinExistence type="predicted"/>
<protein>
    <submittedName>
        <fullName evidence="2">Uncharacterized protein</fullName>
    </submittedName>
</protein>
<feature type="region of interest" description="Disordered" evidence="1">
    <location>
        <begin position="12"/>
        <end position="41"/>
    </location>
</feature>
<name>A0AA41RTM8_PAPNU</name>
<evidence type="ECO:0000256" key="1">
    <source>
        <dbReference type="SAM" id="MobiDB-lite"/>
    </source>
</evidence>
<dbReference type="EMBL" id="JAJJMA010057479">
    <property type="protein sequence ID" value="MCL7026497.1"/>
    <property type="molecule type" value="Genomic_DNA"/>
</dbReference>
<dbReference type="AlphaFoldDB" id="A0AA41RTM8"/>
<feature type="compositionally biased region" description="Acidic residues" evidence="1">
    <location>
        <begin position="18"/>
        <end position="41"/>
    </location>
</feature>
<evidence type="ECO:0000313" key="2">
    <source>
        <dbReference type="EMBL" id="MCL7026497.1"/>
    </source>
</evidence>
<evidence type="ECO:0000313" key="3">
    <source>
        <dbReference type="Proteomes" id="UP001177140"/>
    </source>
</evidence>
<accession>A0AA41RTM8</accession>
<keyword evidence="3" id="KW-1185">Reference proteome</keyword>